<dbReference type="InterPro" id="IPR011333">
    <property type="entry name" value="SKP1/BTB/POZ_sf"/>
</dbReference>
<evidence type="ECO:0000259" key="1">
    <source>
        <dbReference type="PROSITE" id="PS50097"/>
    </source>
</evidence>
<keyword evidence="3" id="KW-1185">Reference proteome</keyword>
<dbReference type="OrthoDB" id="6359816at2759"/>
<protein>
    <recommendedName>
        <fullName evidence="1">BTB domain-containing protein</fullName>
    </recommendedName>
</protein>
<dbReference type="Proteomes" id="UP000008370">
    <property type="component" value="Unassembled WGS sequence"/>
</dbReference>
<dbReference type="RefSeq" id="XP_007400182.1">
    <property type="nucleotide sequence ID" value="XM_007400120.1"/>
</dbReference>
<dbReference type="HOGENOM" id="CLU_052397_0_1_1"/>
<dbReference type="SUPFAM" id="SSF54695">
    <property type="entry name" value="POZ domain"/>
    <property type="match status" value="1"/>
</dbReference>
<evidence type="ECO:0000313" key="3">
    <source>
        <dbReference type="Proteomes" id="UP000008370"/>
    </source>
</evidence>
<dbReference type="EMBL" id="JH930477">
    <property type="protein sequence ID" value="EKM51023.1"/>
    <property type="molecule type" value="Genomic_DNA"/>
</dbReference>
<dbReference type="InParanoid" id="K5VIC4"/>
<dbReference type="Pfam" id="PF00651">
    <property type="entry name" value="BTB"/>
    <property type="match status" value="1"/>
</dbReference>
<evidence type="ECO:0000313" key="2">
    <source>
        <dbReference type="EMBL" id="EKM51023.1"/>
    </source>
</evidence>
<dbReference type="STRING" id="650164.K5VIC4"/>
<proteinExistence type="predicted"/>
<accession>K5VIC4</accession>
<sequence>MNSKAPSILPFSSPFADVILRSSEGTDFRMLKVDLIRSSPMFESMFSLPQPAKSRSSEDFKDGLPVVPLAETADVLDVLLRFCMPGTSPQLDDLRLICQVTEAAKKYDIETATHASREALNKCAQEDPVRVYAIACRLRLEREARLAARLTLHQPVWSTLSCEAEELNGIDGHEFRRLLKYQESCRDNVLKRVSAYSWVLSLPSPARFWERSCCGQRASYVDGTCQPRQVQTWWEQYMRKTIEKLRAKLDSAEVSSEDAFSLFLRDARCATCQVIAATHITTFIRKMASEVSGEISKVELEFVS</sequence>
<name>K5VIC4_PHACS</name>
<dbReference type="KEGG" id="pco:PHACADRAFT_212925"/>
<reference evidence="2 3" key="1">
    <citation type="journal article" date="2012" name="BMC Genomics">
        <title>Comparative genomics of the white-rot fungi, Phanerochaete carnosa and P. chrysosporium, to elucidate the genetic basis of the distinct wood types they colonize.</title>
        <authorList>
            <person name="Suzuki H."/>
            <person name="MacDonald J."/>
            <person name="Syed K."/>
            <person name="Salamov A."/>
            <person name="Hori C."/>
            <person name="Aerts A."/>
            <person name="Henrissat B."/>
            <person name="Wiebenga A."/>
            <person name="vanKuyk P.A."/>
            <person name="Barry K."/>
            <person name="Lindquist E."/>
            <person name="LaButti K."/>
            <person name="Lapidus A."/>
            <person name="Lucas S."/>
            <person name="Coutinho P."/>
            <person name="Gong Y."/>
            <person name="Samejima M."/>
            <person name="Mahadevan R."/>
            <person name="Abou-Zaid M."/>
            <person name="de Vries R.P."/>
            <person name="Igarashi K."/>
            <person name="Yadav J.S."/>
            <person name="Grigoriev I.V."/>
            <person name="Master E.R."/>
        </authorList>
    </citation>
    <scope>NUCLEOTIDE SEQUENCE [LARGE SCALE GENOMIC DNA]</scope>
    <source>
        <strain evidence="2 3">HHB-10118-sp</strain>
    </source>
</reference>
<dbReference type="AlphaFoldDB" id="K5VIC4"/>
<dbReference type="PROSITE" id="PS50097">
    <property type="entry name" value="BTB"/>
    <property type="match status" value="1"/>
</dbReference>
<dbReference type="GeneID" id="18913304"/>
<dbReference type="InterPro" id="IPR000210">
    <property type="entry name" value="BTB/POZ_dom"/>
</dbReference>
<dbReference type="Gene3D" id="3.30.710.10">
    <property type="entry name" value="Potassium Channel Kv1.1, Chain A"/>
    <property type="match status" value="1"/>
</dbReference>
<gene>
    <name evidence="2" type="ORF">PHACADRAFT_212925</name>
</gene>
<feature type="domain" description="BTB" evidence="1">
    <location>
        <begin position="16"/>
        <end position="86"/>
    </location>
</feature>
<organism evidence="2 3">
    <name type="scientific">Phanerochaete carnosa (strain HHB-10118-sp)</name>
    <name type="common">White-rot fungus</name>
    <name type="synonym">Peniophora carnosa</name>
    <dbReference type="NCBI Taxonomy" id="650164"/>
    <lineage>
        <taxon>Eukaryota</taxon>
        <taxon>Fungi</taxon>
        <taxon>Dikarya</taxon>
        <taxon>Basidiomycota</taxon>
        <taxon>Agaricomycotina</taxon>
        <taxon>Agaricomycetes</taxon>
        <taxon>Polyporales</taxon>
        <taxon>Phanerochaetaceae</taxon>
        <taxon>Phanerochaete</taxon>
    </lineage>
</organism>